<dbReference type="EMBL" id="MCFG01000260">
    <property type="protein sequence ID" value="ORX77186.1"/>
    <property type="molecule type" value="Genomic_DNA"/>
</dbReference>
<reference evidence="1 2" key="2">
    <citation type="submission" date="2016-08" db="EMBL/GenBank/DDBJ databases">
        <title>Pervasive Adenine N6-methylation of Active Genes in Fungi.</title>
        <authorList>
            <consortium name="DOE Joint Genome Institute"/>
            <person name="Mondo S.J."/>
            <person name="Dannebaum R.O."/>
            <person name="Kuo R.C."/>
            <person name="Labutti K."/>
            <person name="Haridas S."/>
            <person name="Kuo A."/>
            <person name="Salamov A."/>
            <person name="Ahrendt S.R."/>
            <person name="Lipzen A."/>
            <person name="Sullivan W."/>
            <person name="Andreopoulos W.B."/>
            <person name="Clum A."/>
            <person name="Lindquist E."/>
            <person name="Daum C."/>
            <person name="Ramamoorthy G.K."/>
            <person name="Gryganskyi A."/>
            <person name="Culley D."/>
            <person name="Magnuson J.K."/>
            <person name="James T.Y."/>
            <person name="O'Malley M.A."/>
            <person name="Stajich J.E."/>
            <person name="Spatafora J.W."/>
            <person name="Visel A."/>
            <person name="Grigoriev I.V."/>
        </authorList>
    </citation>
    <scope>NUCLEOTIDE SEQUENCE [LARGE SCALE GENOMIC DNA]</scope>
    <source>
        <strain evidence="1 2">S4</strain>
    </source>
</reference>
<sequence length="116" mass="13673">MKNKVIKTLFSIQDFFLKNDLIPIPLKETLFIAFKNNSIFLHFLVNVLGKCALAQVRCFNKWKDSNCIISKLVNNVSTTRKWTWDKESKILNDKLNNISSSSKEIMEFYWDRGHEQ</sequence>
<reference evidence="1 2" key="1">
    <citation type="submission" date="2016-08" db="EMBL/GenBank/DDBJ databases">
        <title>A Parts List for Fungal Cellulosomes Revealed by Comparative Genomics.</title>
        <authorList>
            <consortium name="DOE Joint Genome Institute"/>
            <person name="Haitjema C.H."/>
            <person name="Gilmore S.P."/>
            <person name="Henske J.K."/>
            <person name="Solomon K.V."/>
            <person name="De Groot R."/>
            <person name="Kuo A."/>
            <person name="Mondo S.J."/>
            <person name="Salamov A.A."/>
            <person name="Labutti K."/>
            <person name="Zhao Z."/>
            <person name="Chiniquy J."/>
            <person name="Barry K."/>
            <person name="Brewer H.M."/>
            <person name="Purvine S.O."/>
            <person name="Wright A.T."/>
            <person name="Boxma B."/>
            <person name="Van Alen T."/>
            <person name="Hackstein J.H."/>
            <person name="Baker S.E."/>
            <person name="Grigoriev I.V."/>
            <person name="O'Malley M.A."/>
        </authorList>
    </citation>
    <scope>NUCLEOTIDE SEQUENCE [LARGE SCALE GENOMIC DNA]</scope>
    <source>
        <strain evidence="1 2">S4</strain>
    </source>
</reference>
<comment type="caution">
    <text evidence="1">The sequence shown here is derived from an EMBL/GenBank/DDBJ whole genome shotgun (WGS) entry which is preliminary data.</text>
</comment>
<dbReference type="AlphaFoldDB" id="A0A1Y1WVF6"/>
<keyword evidence="2" id="KW-1185">Reference proteome</keyword>
<evidence type="ECO:0000313" key="2">
    <source>
        <dbReference type="Proteomes" id="UP000193944"/>
    </source>
</evidence>
<organism evidence="1 2">
    <name type="scientific">Anaeromyces robustus</name>
    <dbReference type="NCBI Taxonomy" id="1754192"/>
    <lineage>
        <taxon>Eukaryota</taxon>
        <taxon>Fungi</taxon>
        <taxon>Fungi incertae sedis</taxon>
        <taxon>Chytridiomycota</taxon>
        <taxon>Chytridiomycota incertae sedis</taxon>
        <taxon>Neocallimastigomycetes</taxon>
        <taxon>Neocallimastigales</taxon>
        <taxon>Neocallimastigaceae</taxon>
        <taxon>Anaeromyces</taxon>
    </lineage>
</organism>
<protein>
    <submittedName>
        <fullName evidence="1">Uncharacterized protein</fullName>
    </submittedName>
</protein>
<name>A0A1Y1WVF6_9FUNG</name>
<evidence type="ECO:0000313" key="1">
    <source>
        <dbReference type="EMBL" id="ORX77186.1"/>
    </source>
</evidence>
<gene>
    <name evidence="1" type="ORF">BCR32DRAFT_283439</name>
</gene>
<proteinExistence type="predicted"/>
<accession>A0A1Y1WVF6</accession>
<dbReference type="Proteomes" id="UP000193944">
    <property type="component" value="Unassembled WGS sequence"/>
</dbReference>